<keyword evidence="4" id="KW-1185">Reference proteome</keyword>
<organism evidence="3 4">
    <name type="scientific">Streptomyces camponoticapitis</name>
    <dbReference type="NCBI Taxonomy" id="1616125"/>
    <lineage>
        <taxon>Bacteria</taxon>
        <taxon>Bacillati</taxon>
        <taxon>Actinomycetota</taxon>
        <taxon>Actinomycetes</taxon>
        <taxon>Kitasatosporales</taxon>
        <taxon>Streptomycetaceae</taxon>
        <taxon>Streptomyces</taxon>
    </lineage>
</organism>
<evidence type="ECO:0000313" key="3">
    <source>
        <dbReference type="EMBL" id="GGK18435.1"/>
    </source>
</evidence>
<dbReference type="PROSITE" id="PS51257">
    <property type="entry name" value="PROKAR_LIPOPROTEIN"/>
    <property type="match status" value="1"/>
</dbReference>
<keyword evidence="3" id="KW-0449">Lipoprotein</keyword>
<accession>A0ABQ2ENP4</accession>
<protein>
    <submittedName>
        <fullName evidence="3">Lipoprotein</fullName>
    </submittedName>
</protein>
<keyword evidence="2" id="KW-0732">Signal</keyword>
<name>A0ABQ2ENP4_9ACTN</name>
<dbReference type="Proteomes" id="UP000660265">
    <property type="component" value="Unassembled WGS sequence"/>
</dbReference>
<comment type="caution">
    <text evidence="3">The sequence shown here is derived from an EMBL/GenBank/DDBJ whole genome shotgun (WGS) entry which is preliminary data.</text>
</comment>
<feature type="signal peptide" evidence="2">
    <location>
        <begin position="1"/>
        <end position="23"/>
    </location>
</feature>
<feature type="compositionally biased region" description="Acidic residues" evidence="1">
    <location>
        <begin position="224"/>
        <end position="243"/>
    </location>
</feature>
<evidence type="ECO:0000313" key="4">
    <source>
        <dbReference type="Proteomes" id="UP000660265"/>
    </source>
</evidence>
<evidence type="ECO:0000256" key="1">
    <source>
        <dbReference type="SAM" id="MobiDB-lite"/>
    </source>
</evidence>
<feature type="region of interest" description="Disordered" evidence="1">
    <location>
        <begin position="167"/>
        <end position="256"/>
    </location>
</feature>
<evidence type="ECO:0000256" key="2">
    <source>
        <dbReference type="SAM" id="SignalP"/>
    </source>
</evidence>
<gene>
    <name evidence="3" type="ORF">GCM10011583_57870</name>
</gene>
<feature type="chain" id="PRO_5045630307" evidence="2">
    <location>
        <begin position="24"/>
        <end position="256"/>
    </location>
</feature>
<dbReference type="RefSeq" id="WP_189110518.1">
    <property type="nucleotide sequence ID" value="NZ_BMMV01000023.1"/>
</dbReference>
<sequence length="256" mass="24998">MSRSLRRGTLAASAIAFSIASLAACGAGIEAQTLGVRPDNAATSIGDITVQNATVVTQPKATDEGPAVVTAKVFNNGRTQQTLDAITLPDSGATVKITPAKGKGALTVPANGSVLIGGEGNASAVIESGGEEARNGDAQRVVFQFSDTGDVALDAFVVPATGPFTDFGPSALPSPPAEESGEPSGSPAATEGASGAPSDGETDAPSDGVTDGGTAEESGAPGDNADEGTVEGADEGTDQEDTPATDAASASANTEH</sequence>
<reference evidence="4" key="1">
    <citation type="journal article" date="2019" name="Int. J. Syst. Evol. Microbiol.">
        <title>The Global Catalogue of Microorganisms (GCM) 10K type strain sequencing project: providing services to taxonomists for standard genome sequencing and annotation.</title>
        <authorList>
            <consortium name="The Broad Institute Genomics Platform"/>
            <consortium name="The Broad Institute Genome Sequencing Center for Infectious Disease"/>
            <person name="Wu L."/>
            <person name="Ma J."/>
        </authorList>
    </citation>
    <scope>NUCLEOTIDE SEQUENCE [LARGE SCALE GENOMIC DNA]</scope>
    <source>
        <strain evidence="4">CGMCC 4.7275</strain>
    </source>
</reference>
<dbReference type="EMBL" id="BMMV01000023">
    <property type="protein sequence ID" value="GGK18435.1"/>
    <property type="molecule type" value="Genomic_DNA"/>
</dbReference>
<proteinExistence type="predicted"/>
<feature type="compositionally biased region" description="Low complexity" evidence="1">
    <location>
        <begin position="244"/>
        <end position="256"/>
    </location>
</feature>